<dbReference type="AlphaFoldDB" id="A0A4R1FRH8"/>
<gene>
    <name evidence="2" type="ORF">DFR71_3405</name>
</gene>
<dbReference type="STRING" id="1210063.GCA_001612665_01066"/>
<reference evidence="2 3" key="1">
    <citation type="submission" date="2019-03" db="EMBL/GenBank/DDBJ databases">
        <title>Genomic Encyclopedia of Type Strains, Phase IV (KMG-IV): sequencing the most valuable type-strain genomes for metagenomic binning, comparative biology and taxonomic classification.</title>
        <authorList>
            <person name="Goeker M."/>
        </authorList>
    </citation>
    <scope>NUCLEOTIDE SEQUENCE [LARGE SCALE GENOMIC DNA]</scope>
    <source>
        <strain evidence="2 3">DSM 44684</strain>
    </source>
</reference>
<organism evidence="2 3">
    <name type="scientific">Nocardia alba</name>
    <dbReference type="NCBI Taxonomy" id="225051"/>
    <lineage>
        <taxon>Bacteria</taxon>
        <taxon>Bacillati</taxon>
        <taxon>Actinomycetota</taxon>
        <taxon>Actinomycetes</taxon>
        <taxon>Mycobacteriales</taxon>
        <taxon>Nocardiaceae</taxon>
        <taxon>Nocardia</taxon>
    </lineage>
</organism>
<evidence type="ECO:0000256" key="1">
    <source>
        <dbReference type="SAM" id="SignalP"/>
    </source>
</evidence>
<dbReference type="EMBL" id="SMFR01000002">
    <property type="protein sequence ID" value="TCJ97363.1"/>
    <property type="molecule type" value="Genomic_DNA"/>
</dbReference>
<dbReference type="RefSeq" id="WP_132369873.1">
    <property type="nucleotide sequence ID" value="NZ_SMFR01000002.1"/>
</dbReference>
<dbReference type="Proteomes" id="UP000294856">
    <property type="component" value="Unassembled WGS sequence"/>
</dbReference>
<sequence length="280" mass="29332">MRQHPSPSVRGPLLSAVCALLLATVGHSVAAAAPASADPPRCGPQARTASLENDRDLVRNRLGPLRTLRGPADLAAVSLAGWTPLSHGVVSYAGMGMVLADPVLSVELMANSIEGLAADLPAPRTVTAGKPATLFYRSLATGADLGDPVEADYPYELAGWGHLAEYTPGVYPVSTSLCLDPTDWFIHERGVHALPSFDMICLPPPETIRGGATGALQPITPAPFGIPHPRLWDTHIWLHPDGGVPTTAILDDVEEVAGAAWKPHDGFYFPGQAPGTGGHH</sequence>
<proteinExistence type="predicted"/>
<comment type="caution">
    <text evidence="2">The sequence shown here is derived from an EMBL/GenBank/DDBJ whole genome shotgun (WGS) entry which is preliminary data.</text>
</comment>
<keyword evidence="1" id="KW-0732">Signal</keyword>
<keyword evidence="3" id="KW-1185">Reference proteome</keyword>
<evidence type="ECO:0000313" key="3">
    <source>
        <dbReference type="Proteomes" id="UP000294856"/>
    </source>
</evidence>
<dbReference type="OrthoDB" id="4554159at2"/>
<feature type="chain" id="PRO_5038905748" evidence="1">
    <location>
        <begin position="31"/>
        <end position="280"/>
    </location>
</feature>
<evidence type="ECO:0000313" key="2">
    <source>
        <dbReference type="EMBL" id="TCJ97363.1"/>
    </source>
</evidence>
<accession>A0A4R1FRH8</accession>
<protein>
    <submittedName>
        <fullName evidence="2">Uncharacterized protein</fullName>
    </submittedName>
</protein>
<name>A0A4R1FRH8_9NOCA</name>
<feature type="signal peptide" evidence="1">
    <location>
        <begin position="1"/>
        <end position="30"/>
    </location>
</feature>